<feature type="domain" description="Peptidase M10 serralysin C-terminal" evidence="5">
    <location>
        <begin position="166"/>
        <end position="312"/>
    </location>
</feature>
<evidence type="ECO:0000256" key="1">
    <source>
        <dbReference type="ARBA" id="ARBA00001913"/>
    </source>
</evidence>
<dbReference type="InterPro" id="IPR013858">
    <property type="entry name" value="Peptidase_M10B_C"/>
</dbReference>
<accession>A0A1B2EDY4</accession>
<name>A0A1B2EDY4_9HYPH</name>
<evidence type="ECO:0000256" key="4">
    <source>
        <dbReference type="ARBA" id="ARBA00022737"/>
    </source>
</evidence>
<evidence type="ECO:0000259" key="5">
    <source>
        <dbReference type="Pfam" id="PF08548"/>
    </source>
</evidence>
<dbReference type="Gene3D" id="3.30.1500.10">
    <property type="entry name" value="Haem-binding HasA"/>
    <property type="match status" value="1"/>
</dbReference>
<organism evidence="6">
    <name type="scientific">Microvirga ossetica</name>
    <dbReference type="NCBI Taxonomy" id="1882682"/>
    <lineage>
        <taxon>Bacteria</taxon>
        <taxon>Pseudomonadati</taxon>
        <taxon>Pseudomonadota</taxon>
        <taxon>Alphaproteobacteria</taxon>
        <taxon>Hyphomicrobiales</taxon>
        <taxon>Methylobacteriaceae</taxon>
        <taxon>Microvirga</taxon>
    </lineage>
</organism>
<proteinExistence type="predicted"/>
<dbReference type="InterPro" id="IPR011049">
    <property type="entry name" value="Serralysin-like_metalloprot_C"/>
</dbReference>
<gene>
    <name evidence="6" type="ORF">BB934_08105</name>
</gene>
<dbReference type="EMBL" id="CP016616">
    <property type="protein sequence ID" value="ANY78200.1"/>
    <property type="molecule type" value="Genomic_DNA"/>
</dbReference>
<dbReference type="GO" id="GO:0005509">
    <property type="term" value="F:calcium ion binding"/>
    <property type="evidence" value="ECO:0007669"/>
    <property type="project" value="InterPro"/>
</dbReference>
<comment type="subcellular location">
    <subcellularLocation>
        <location evidence="2">Secreted</location>
    </subcellularLocation>
</comment>
<dbReference type="Pfam" id="PF00353">
    <property type="entry name" value="HemolysinCabind"/>
    <property type="match status" value="1"/>
</dbReference>
<reference evidence="6" key="1">
    <citation type="submission" date="2016-07" db="EMBL/GenBank/DDBJ databases">
        <title>Microvirga ossetica sp. nov. a new species of rhizobia isolated from root nodules of the legume species Vicia alpestris Steven originated from North Ossetia region in the Caucasus.</title>
        <authorList>
            <person name="Safronova V.I."/>
            <person name="Kuznetsova I.G."/>
            <person name="Sazanova A.L."/>
            <person name="Belimov A."/>
            <person name="Andronov E."/>
            <person name="Osledkin Y.S."/>
            <person name="Onishchuk O.P."/>
            <person name="Kurchak O.N."/>
            <person name="Shaposhnikov A.I."/>
            <person name="Willems A."/>
            <person name="Tikhonovich I.A."/>
        </authorList>
    </citation>
    <scope>NUCLEOTIDE SEQUENCE [LARGE SCALE GENOMIC DNA]</scope>
    <source>
        <strain evidence="6">V5/3M</strain>
    </source>
</reference>
<evidence type="ECO:0000313" key="6">
    <source>
        <dbReference type="EMBL" id="ANY78200.1"/>
    </source>
</evidence>
<dbReference type="InterPro" id="IPR001343">
    <property type="entry name" value="Hemolysn_Ca-bd"/>
</dbReference>
<dbReference type="OrthoDB" id="419320at2"/>
<keyword evidence="4" id="KW-0677">Repeat</keyword>
<keyword evidence="3" id="KW-0964">Secreted</keyword>
<dbReference type="InterPro" id="IPR050557">
    <property type="entry name" value="RTX_toxin/Mannuronan_C5-epim"/>
</dbReference>
<dbReference type="InterPro" id="IPR036912">
    <property type="entry name" value="HasA_haem-bd_sf"/>
</dbReference>
<dbReference type="PROSITE" id="PS00330">
    <property type="entry name" value="HEMOLYSIN_CALCIUM"/>
    <property type="match status" value="2"/>
</dbReference>
<sequence length="325" mass="34079">MTITIKLTASSSNKGVSFNSYMKSYFKDFSFEGWPYILGGSGEFKGTQIVLLDNMNGRNTKTIVLDGRSIAYDLGKHVVSGSLTTVRLGTLGDSYKSSGEFAEDSAGRITNISAQVQMSGLAIAGTEFHSLVSGLMGGVGSSHKANPAVLNAALADEAHNLVGSSGSDTYTGTRFSDRITGNAGNDALLGANGNDRIKGDVGNDRLTGGAGADDLWGGAGADSFIFKAVAESTVKTAGRDTIFDFSAAQNDKIHLSSIDANALKGGNQAFEFIGTLAFSGQAGELRYEKKASDTYIYGDVNGDRVADLAIHLDDPVDLLRSYFVL</sequence>
<dbReference type="InterPro" id="IPR018511">
    <property type="entry name" value="Hemolysin-typ_Ca-bd_CS"/>
</dbReference>
<dbReference type="PANTHER" id="PTHR38340">
    <property type="entry name" value="S-LAYER PROTEIN"/>
    <property type="match status" value="1"/>
</dbReference>
<dbReference type="PRINTS" id="PR00313">
    <property type="entry name" value="CABNDNGRPT"/>
</dbReference>
<dbReference type="Pfam" id="PF08548">
    <property type="entry name" value="Peptidase_M10_C"/>
    <property type="match status" value="1"/>
</dbReference>
<evidence type="ECO:0000256" key="3">
    <source>
        <dbReference type="ARBA" id="ARBA00022525"/>
    </source>
</evidence>
<protein>
    <recommendedName>
        <fullName evidence="5">Peptidase M10 serralysin C-terminal domain-containing protein</fullName>
    </recommendedName>
</protein>
<dbReference type="Gene3D" id="2.150.10.10">
    <property type="entry name" value="Serralysin-like metalloprotease, C-terminal"/>
    <property type="match status" value="1"/>
</dbReference>
<dbReference type="AlphaFoldDB" id="A0A1B2EDY4"/>
<evidence type="ECO:0000256" key="2">
    <source>
        <dbReference type="ARBA" id="ARBA00004613"/>
    </source>
</evidence>
<dbReference type="RefSeq" id="WP_099509189.1">
    <property type="nucleotide sequence ID" value="NZ_CP016616.1"/>
</dbReference>
<dbReference type="GO" id="GO:0005615">
    <property type="term" value="C:extracellular space"/>
    <property type="evidence" value="ECO:0007669"/>
    <property type="project" value="InterPro"/>
</dbReference>
<dbReference type="KEGG" id="moc:BB934_08105"/>
<comment type="cofactor">
    <cofactor evidence="1">
        <name>Ca(2+)</name>
        <dbReference type="ChEBI" id="CHEBI:29108"/>
    </cofactor>
</comment>
<dbReference type="PANTHER" id="PTHR38340:SF1">
    <property type="entry name" value="S-LAYER PROTEIN"/>
    <property type="match status" value="1"/>
</dbReference>
<dbReference type="SUPFAM" id="SSF51120">
    <property type="entry name" value="beta-Roll"/>
    <property type="match status" value="1"/>
</dbReference>